<evidence type="ECO:0000313" key="1">
    <source>
        <dbReference type="EMBL" id="TDP82694.1"/>
    </source>
</evidence>
<accession>A0A4R6R9T2</accession>
<evidence type="ECO:0000313" key="2">
    <source>
        <dbReference type="Proteomes" id="UP000294547"/>
    </source>
</evidence>
<dbReference type="OrthoDB" id="7363897at2"/>
<name>A0A4R6R9T2_9HYPH</name>
<keyword evidence="2" id="KW-1185">Reference proteome</keyword>
<dbReference type="RefSeq" id="WP_126538891.1">
    <property type="nucleotide sequence ID" value="NZ_BSPM01000007.1"/>
</dbReference>
<dbReference type="EMBL" id="SNXY01000010">
    <property type="protein sequence ID" value="TDP82694.1"/>
    <property type="molecule type" value="Genomic_DNA"/>
</dbReference>
<reference evidence="1 2" key="1">
    <citation type="submission" date="2019-03" db="EMBL/GenBank/DDBJ databases">
        <title>Genomic Encyclopedia of Type Strains, Phase IV (KMG-IV): sequencing the most valuable type-strain genomes for metagenomic binning, comparative biology and taxonomic classification.</title>
        <authorList>
            <person name="Goeker M."/>
        </authorList>
    </citation>
    <scope>NUCLEOTIDE SEQUENCE [LARGE SCALE GENOMIC DNA]</scope>
    <source>
        <strain evidence="1 2">DSM 102969</strain>
    </source>
</reference>
<organism evidence="1 2">
    <name type="scientific">Oharaeibacter diazotrophicus</name>
    <dbReference type="NCBI Taxonomy" id="1920512"/>
    <lineage>
        <taxon>Bacteria</taxon>
        <taxon>Pseudomonadati</taxon>
        <taxon>Pseudomonadota</taxon>
        <taxon>Alphaproteobacteria</taxon>
        <taxon>Hyphomicrobiales</taxon>
        <taxon>Pleomorphomonadaceae</taxon>
        <taxon>Oharaeibacter</taxon>
    </lineage>
</organism>
<protein>
    <submittedName>
        <fullName evidence="1">Uncharacterized protein</fullName>
    </submittedName>
</protein>
<proteinExistence type="predicted"/>
<gene>
    <name evidence="1" type="ORF">EDD54_3964</name>
</gene>
<comment type="caution">
    <text evidence="1">The sequence shown here is derived from an EMBL/GenBank/DDBJ whole genome shotgun (WGS) entry which is preliminary data.</text>
</comment>
<dbReference type="Proteomes" id="UP000294547">
    <property type="component" value="Unassembled WGS sequence"/>
</dbReference>
<dbReference type="AlphaFoldDB" id="A0A4R6R9T2"/>
<sequence length="63" mass="7076">MIELVMTVCLLTQPGDCKKERLPFEGSLMTCARSGQFAVAEWIGTHPKWQISRWRCGPSAHDA</sequence>